<organism evidence="1 2">
    <name type="scientific">Mycobacterium noviomagense</name>
    <dbReference type="NCBI Taxonomy" id="459858"/>
    <lineage>
        <taxon>Bacteria</taxon>
        <taxon>Bacillati</taxon>
        <taxon>Actinomycetota</taxon>
        <taxon>Actinomycetes</taxon>
        <taxon>Mycobacteriales</taxon>
        <taxon>Mycobacteriaceae</taxon>
        <taxon>Mycobacterium</taxon>
    </lineage>
</organism>
<evidence type="ECO:0000313" key="2">
    <source>
        <dbReference type="Proteomes" id="UP000192374"/>
    </source>
</evidence>
<evidence type="ECO:0000313" key="1">
    <source>
        <dbReference type="EMBL" id="ORB10691.1"/>
    </source>
</evidence>
<accession>A0ABX3SZQ6</accession>
<feature type="non-terminal residue" evidence="1">
    <location>
        <position position="1"/>
    </location>
</feature>
<dbReference type="Proteomes" id="UP000192374">
    <property type="component" value="Unassembled WGS sequence"/>
</dbReference>
<reference evidence="1 2" key="1">
    <citation type="submission" date="2017-02" db="EMBL/GenBank/DDBJ databases">
        <title>The new phylogeny of genus Mycobacterium.</title>
        <authorList>
            <person name="Tortoli E."/>
            <person name="Trovato A."/>
            <person name="Cirillo D.M."/>
        </authorList>
    </citation>
    <scope>NUCLEOTIDE SEQUENCE [LARGE SCALE GENOMIC DNA]</scope>
    <source>
        <strain evidence="1 2">DSM 45145</strain>
    </source>
</reference>
<sequence length="102" mass="10255">VGEVRKGQPAATWRVGPALDASAAPKAARVAARVFPAGASSRVQIRAAPILVVPIHWAARREAAYFPAAVGFGPAASVSERAAGPAAWEVCVAAAERAAASA</sequence>
<proteinExistence type="predicted"/>
<comment type="caution">
    <text evidence="1">The sequence shown here is derived from an EMBL/GenBank/DDBJ whole genome shotgun (WGS) entry which is preliminary data.</text>
</comment>
<name>A0ABX3SZQ6_9MYCO</name>
<keyword evidence="2" id="KW-1185">Reference proteome</keyword>
<dbReference type="EMBL" id="MVIC01000127">
    <property type="protein sequence ID" value="ORB10691.1"/>
    <property type="molecule type" value="Genomic_DNA"/>
</dbReference>
<gene>
    <name evidence="1" type="ORF">BST37_22780</name>
</gene>
<feature type="non-terminal residue" evidence="1">
    <location>
        <position position="102"/>
    </location>
</feature>
<protein>
    <submittedName>
        <fullName evidence="1">Uncharacterized protein</fullName>
    </submittedName>
</protein>